<dbReference type="GO" id="GO:0022857">
    <property type="term" value="F:transmembrane transporter activity"/>
    <property type="evidence" value="ECO:0007669"/>
    <property type="project" value="InterPro"/>
</dbReference>
<name>A0A933L517_9HYPH</name>
<keyword evidence="7 11" id="KW-1133">Transmembrane helix</keyword>
<feature type="transmembrane region" description="Helical" evidence="11">
    <location>
        <begin position="126"/>
        <end position="147"/>
    </location>
</feature>
<evidence type="ECO:0000256" key="1">
    <source>
        <dbReference type="ARBA" id="ARBA00004651"/>
    </source>
</evidence>
<keyword evidence="5" id="KW-0997">Cell inner membrane</keyword>
<dbReference type="Proteomes" id="UP000782610">
    <property type="component" value="Unassembled WGS sequence"/>
</dbReference>
<accession>A0A933L517</accession>
<evidence type="ECO:0000256" key="8">
    <source>
        <dbReference type="ARBA" id="ARBA00023136"/>
    </source>
</evidence>
<reference evidence="12" key="1">
    <citation type="submission" date="2020-07" db="EMBL/GenBank/DDBJ databases">
        <title>Huge and variable diversity of episymbiotic CPR bacteria and DPANN archaea in groundwater ecosystems.</title>
        <authorList>
            <person name="He C.Y."/>
            <person name="Keren R."/>
            <person name="Whittaker M."/>
            <person name="Farag I.F."/>
            <person name="Doudna J."/>
            <person name="Cate J.H.D."/>
            <person name="Banfield J.F."/>
        </authorList>
    </citation>
    <scope>NUCLEOTIDE SEQUENCE</scope>
    <source>
        <strain evidence="12">NC_groundwater_1586_Pr3_B-0.1um_66_15</strain>
    </source>
</reference>
<evidence type="ECO:0000256" key="10">
    <source>
        <dbReference type="ARBA" id="ARBA00039382"/>
    </source>
</evidence>
<protein>
    <recommendedName>
        <fullName evidence="10">Autoinducer 2 import system permease protein LsrC</fullName>
    </recommendedName>
</protein>
<evidence type="ECO:0000313" key="13">
    <source>
        <dbReference type="Proteomes" id="UP000782610"/>
    </source>
</evidence>
<dbReference type="InterPro" id="IPR001851">
    <property type="entry name" value="ABC_transp_permease"/>
</dbReference>
<feature type="transmembrane region" description="Helical" evidence="11">
    <location>
        <begin position="98"/>
        <end position="119"/>
    </location>
</feature>
<dbReference type="GO" id="GO:0005886">
    <property type="term" value="C:plasma membrane"/>
    <property type="evidence" value="ECO:0007669"/>
    <property type="project" value="UniProtKB-SubCell"/>
</dbReference>
<keyword evidence="8 11" id="KW-0472">Membrane</keyword>
<sequence length="333" mass="35294">MSFLATLFRRREAGIAVMIVLFCLAVGIAKPQFLTLDQMRIILLLTPLIMIGAMGQMMVIVARHVDLSIGSTLGVSAMVSGMLYRFDATWLGFDVPWWTGIPLSIVVGALLGLANGVLIQLFRLPAIIVTLGTLSLYRGLTFIISNAKQIDRQWIPSELKGLSQTSPILGIPWIIFIAFGIAILTYVFLMHTRLGRQVYAIGSNPVAAPLRGINVTQVTLLVFTLSGALAGLAGILYASRWGFVNPSNTGSGFEFQVIAAVVIGGVSINGGVGTVLGTVLGVLLLGCVAAALPLLGIPGTSQAAIYGAVILIALLIDRTVRQQGIASLRRARA</sequence>
<keyword evidence="6 11" id="KW-0812">Transmembrane</keyword>
<dbReference type="Pfam" id="PF02653">
    <property type="entry name" value="BPD_transp_2"/>
    <property type="match status" value="1"/>
</dbReference>
<evidence type="ECO:0000256" key="7">
    <source>
        <dbReference type="ARBA" id="ARBA00022989"/>
    </source>
</evidence>
<feature type="transmembrane region" description="Helical" evidence="11">
    <location>
        <begin position="218"/>
        <end position="238"/>
    </location>
</feature>
<proteinExistence type="predicted"/>
<feature type="transmembrane region" description="Helical" evidence="11">
    <location>
        <begin position="67"/>
        <end position="86"/>
    </location>
</feature>
<evidence type="ECO:0000256" key="3">
    <source>
        <dbReference type="ARBA" id="ARBA00022448"/>
    </source>
</evidence>
<dbReference type="PANTHER" id="PTHR32196:SF29">
    <property type="entry name" value="AUTOINDUCER 2 IMPORT SYSTEM PERMEASE PROTEIN LSRC"/>
    <property type="match status" value="1"/>
</dbReference>
<dbReference type="PANTHER" id="PTHR32196">
    <property type="entry name" value="ABC TRANSPORTER PERMEASE PROTEIN YPHD-RELATED-RELATED"/>
    <property type="match status" value="1"/>
</dbReference>
<evidence type="ECO:0000256" key="2">
    <source>
        <dbReference type="ARBA" id="ARBA00011262"/>
    </source>
</evidence>
<comment type="subunit">
    <text evidence="2">The complex is composed of two ATP-binding proteins (LsrA), two transmembrane proteins (LsrC and LsrD) and a solute-binding protein (LsrB).</text>
</comment>
<dbReference type="EMBL" id="JACRAF010000068">
    <property type="protein sequence ID" value="MBI4924058.1"/>
    <property type="molecule type" value="Genomic_DNA"/>
</dbReference>
<keyword evidence="3" id="KW-0813">Transport</keyword>
<feature type="transmembrane region" description="Helical" evidence="11">
    <location>
        <begin position="275"/>
        <end position="297"/>
    </location>
</feature>
<dbReference type="CDD" id="cd06579">
    <property type="entry name" value="TM_PBP1_transp_AraH_like"/>
    <property type="match status" value="1"/>
</dbReference>
<evidence type="ECO:0000313" key="12">
    <source>
        <dbReference type="EMBL" id="MBI4924058.1"/>
    </source>
</evidence>
<comment type="function">
    <text evidence="9">Part of the ABC transporter complex LsrABCD involved in autoinducer 2 (AI-2) import. Probably responsible for the translocation of the substrate across the membrane.</text>
</comment>
<dbReference type="AlphaFoldDB" id="A0A933L517"/>
<evidence type="ECO:0000256" key="5">
    <source>
        <dbReference type="ARBA" id="ARBA00022519"/>
    </source>
</evidence>
<feature type="transmembrane region" description="Helical" evidence="11">
    <location>
        <begin position="39"/>
        <end position="60"/>
    </location>
</feature>
<evidence type="ECO:0000256" key="6">
    <source>
        <dbReference type="ARBA" id="ARBA00022692"/>
    </source>
</evidence>
<feature type="transmembrane region" description="Helical" evidence="11">
    <location>
        <begin position="250"/>
        <end position="268"/>
    </location>
</feature>
<evidence type="ECO:0000256" key="11">
    <source>
        <dbReference type="SAM" id="Phobius"/>
    </source>
</evidence>
<evidence type="ECO:0000256" key="9">
    <source>
        <dbReference type="ARBA" id="ARBA00025439"/>
    </source>
</evidence>
<comment type="subcellular location">
    <subcellularLocation>
        <location evidence="1">Cell membrane</location>
        <topology evidence="1">Multi-pass membrane protein</topology>
    </subcellularLocation>
</comment>
<feature type="transmembrane region" description="Helical" evidence="11">
    <location>
        <begin position="167"/>
        <end position="189"/>
    </location>
</feature>
<evidence type="ECO:0000256" key="4">
    <source>
        <dbReference type="ARBA" id="ARBA00022475"/>
    </source>
</evidence>
<feature type="transmembrane region" description="Helical" evidence="11">
    <location>
        <begin position="303"/>
        <end position="320"/>
    </location>
</feature>
<gene>
    <name evidence="12" type="ORF">HY834_20175</name>
</gene>
<keyword evidence="4" id="KW-1003">Cell membrane</keyword>
<organism evidence="12 13">
    <name type="scientific">Devosia nanyangense</name>
    <dbReference type="NCBI Taxonomy" id="1228055"/>
    <lineage>
        <taxon>Bacteria</taxon>
        <taxon>Pseudomonadati</taxon>
        <taxon>Pseudomonadota</taxon>
        <taxon>Alphaproteobacteria</taxon>
        <taxon>Hyphomicrobiales</taxon>
        <taxon>Devosiaceae</taxon>
        <taxon>Devosia</taxon>
    </lineage>
</organism>
<comment type="caution">
    <text evidence="12">The sequence shown here is derived from an EMBL/GenBank/DDBJ whole genome shotgun (WGS) entry which is preliminary data.</text>
</comment>